<keyword evidence="4" id="KW-0804">Transcription</keyword>
<dbReference type="RefSeq" id="WP_104007775.1">
    <property type="nucleotide sequence ID" value="NZ_FNVD01000006.1"/>
</dbReference>
<accession>A0A1H5VKK4</accession>
<dbReference type="OrthoDB" id="9791253at2"/>
<dbReference type="SUPFAM" id="SSF53850">
    <property type="entry name" value="Periplasmic binding protein-like II"/>
    <property type="match status" value="1"/>
</dbReference>
<dbReference type="Pfam" id="PF00126">
    <property type="entry name" value="HTH_1"/>
    <property type="match status" value="1"/>
</dbReference>
<dbReference type="FunFam" id="1.10.10.10:FF:000001">
    <property type="entry name" value="LysR family transcriptional regulator"/>
    <property type="match status" value="1"/>
</dbReference>
<dbReference type="PROSITE" id="PS50931">
    <property type="entry name" value="HTH_LYSR"/>
    <property type="match status" value="1"/>
</dbReference>
<evidence type="ECO:0000313" key="6">
    <source>
        <dbReference type="EMBL" id="SEF87750.1"/>
    </source>
</evidence>
<dbReference type="GO" id="GO:0000976">
    <property type="term" value="F:transcription cis-regulatory region binding"/>
    <property type="evidence" value="ECO:0007669"/>
    <property type="project" value="TreeGrafter"/>
</dbReference>
<keyword evidence="2" id="KW-0805">Transcription regulation</keyword>
<reference evidence="6 7" key="1">
    <citation type="submission" date="2016-10" db="EMBL/GenBank/DDBJ databases">
        <authorList>
            <person name="de Groot N.N."/>
        </authorList>
    </citation>
    <scope>NUCLEOTIDE SEQUENCE [LARGE SCALE GENOMIC DNA]</scope>
    <source>
        <strain evidence="6 7">DSM 23413</strain>
    </source>
</reference>
<dbReference type="CDD" id="cd05466">
    <property type="entry name" value="PBP2_LTTR_substrate"/>
    <property type="match status" value="1"/>
</dbReference>
<dbReference type="InterPro" id="IPR005119">
    <property type="entry name" value="LysR_subst-bd"/>
</dbReference>
<dbReference type="Pfam" id="PF03466">
    <property type="entry name" value="LysR_substrate"/>
    <property type="match status" value="1"/>
</dbReference>
<evidence type="ECO:0000259" key="5">
    <source>
        <dbReference type="PROSITE" id="PS50931"/>
    </source>
</evidence>
<organism evidence="6 7">
    <name type="scientific">Jhaorihella thermophila</name>
    <dbReference type="NCBI Taxonomy" id="488547"/>
    <lineage>
        <taxon>Bacteria</taxon>
        <taxon>Pseudomonadati</taxon>
        <taxon>Pseudomonadota</taxon>
        <taxon>Alphaproteobacteria</taxon>
        <taxon>Rhodobacterales</taxon>
        <taxon>Paracoccaceae</taxon>
        <taxon>Jhaorihella</taxon>
    </lineage>
</organism>
<comment type="similarity">
    <text evidence="1">Belongs to the LysR transcriptional regulatory family.</text>
</comment>
<proteinExistence type="inferred from homology"/>
<dbReference type="SUPFAM" id="SSF46785">
    <property type="entry name" value="Winged helix' DNA-binding domain"/>
    <property type="match status" value="1"/>
</dbReference>
<sequence>MKLVQLETFLWVATLGSFRKVAERLNTTQPAISSRIAALEETLGGKLFERGPRMVTLTALGQSMVPYAEKIIYMTDRMRAQAGSAGETEGVLRLGVSETIVHTWLPAFLRQVHDRYPGLDVDLTVDVSPQLQADLLAQRLDLALLLGPVPAPEVAALPLASYPLVWLASPALAIETPATVEELARHRILTFSRNTRVYAELRDRLRRVDGAPARISASASLSAIRRLAVDGMGIAVLPRVTVEEELRLGLLRELDCAWRPSDFAYSAAYPATPFRPLLEHLAGLAVRMAEAGRE</sequence>
<name>A0A1H5VKK4_9RHOB</name>
<dbReference type="PRINTS" id="PR00039">
    <property type="entry name" value="HTHLYSR"/>
</dbReference>
<evidence type="ECO:0000313" key="7">
    <source>
        <dbReference type="Proteomes" id="UP000236742"/>
    </source>
</evidence>
<feature type="domain" description="HTH lysR-type" evidence="5">
    <location>
        <begin position="1"/>
        <end position="58"/>
    </location>
</feature>
<dbReference type="Proteomes" id="UP000236742">
    <property type="component" value="Unassembled WGS sequence"/>
</dbReference>
<evidence type="ECO:0000256" key="1">
    <source>
        <dbReference type="ARBA" id="ARBA00009437"/>
    </source>
</evidence>
<evidence type="ECO:0000256" key="2">
    <source>
        <dbReference type="ARBA" id="ARBA00023015"/>
    </source>
</evidence>
<dbReference type="Gene3D" id="1.10.10.10">
    <property type="entry name" value="Winged helix-like DNA-binding domain superfamily/Winged helix DNA-binding domain"/>
    <property type="match status" value="1"/>
</dbReference>
<dbReference type="PANTHER" id="PTHR30126">
    <property type="entry name" value="HTH-TYPE TRANSCRIPTIONAL REGULATOR"/>
    <property type="match status" value="1"/>
</dbReference>
<keyword evidence="3 6" id="KW-0238">DNA-binding</keyword>
<dbReference type="PANTHER" id="PTHR30126:SF77">
    <property type="entry name" value="TRANSCRIPTIONAL REGULATORY PROTEIN"/>
    <property type="match status" value="1"/>
</dbReference>
<dbReference type="InterPro" id="IPR036390">
    <property type="entry name" value="WH_DNA-bd_sf"/>
</dbReference>
<dbReference type="InterPro" id="IPR000847">
    <property type="entry name" value="LysR_HTH_N"/>
</dbReference>
<keyword evidence="7" id="KW-1185">Reference proteome</keyword>
<dbReference type="AlphaFoldDB" id="A0A1H5VKK4"/>
<protein>
    <submittedName>
        <fullName evidence="6">DNA-binding transcriptional regulator, LysR family</fullName>
    </submittedName>
</protein>
<dbReference type="Gene3D" id="3.40.190.290">
    <property type="match status" value="1"/>
</dbReference>
<dbReference type="EMBL" id="FNVD01000006">
    <property type="protein sequence ID" value="SEF87750.1"/>
    <property type="molecule type" value="Genomic_DNA"/>
</dbReference>
<evidence type="ECO:0000256" key="4">
    <source>
        <dbReference type="ARBA" id="ARBA00023163"/>
    </source>
</evidence>
<dbReference type="InterPro" id="IPR036388">
    <property type="entry name" value="WH-like_DNA-bd_sf"/>
</dbReference>
<evidence type="ECO:0000256" key="3">
    <source>
        <dbReference type="ARBA" id="ARBA00023125"/>
    </source>
</evidence>
<gene>
    <name evidence="6" type="ORF">SAMN05421751_10689</name>
</gene>
<dbReference type="GO" id="GO:0003700">
    <property type="term" value="F:DNA-binding transcription factor activity"/>
    <property type="evidence" value="ECO:0007669"/>
    <property type="project" value="InterPro"/>
</dbReference>